<dbReference type="Gene3D" id="3.40.30.10">
    <property type="entry name" value="Glutaredoxin"/>
    <property type="match status" value="1"/>
</dbReference>
<comment type="caution">
    <text evidence="4">The sequence shown here is derived from an EMBL/GenBank/DDBJ whole genome shotgun (WGS) entry which is preliminary data.</text>
</comment>
<evidence type="ECO:0000313" key="4">
    <source>
        <dbReference type="EMBL" id="MVZ60966.1"/>
    </source>
</evidence>
<dbReference type="Pfam" id="PF00578">
    <property type="entry name" value="AhpC-TSA"/>
    <property type="match status" value="1"/>
</dbReference>
<evidence type="ECO:0000313" key="5">
    <source>
        <dbReference type="Proteomes" id="UP000435036"/>
    </source>
</evidence>
<evidence type="ECO:0000259" key="2">
    <source>
        <dbReference type="Pfam" id="PF00578"/>
    </source>
</evidence>
<protein>
    <submittedName>
        <fullName evidence="4">DUF5106 domain-containing protein</fullName>
    </submittedName>
</protein>
<name>A0A6N8KV52_9SPHI</name>
<organism evidence="4 5">
    <name type="scientific">Sphingobacterium humi</name>
    <dbReference type="NCBI Taxonomy" id="1796905"/>
    <lineage>
        <taxon>Bacteria</taxon>
        <taxon>Pseudomonadati</taxon>
        <taxon>Bacteroidota</taxon>
        <taxon>Sphingobacteriia</taxon>
        <taxon>Sphingobacteriales</taxon>
        <taxon>Sphingobacteriaceae</taxon>
        <taxon>Sphingobacterium</taxon>
    </lineage>
</organism>
<reference evidence="4 5" key="1">
    <citation type="submission" date="2019-12" db="EMBL/GenBank/DDBJ databases">
        <authorList>
            <person name="Dong K."/>
        </authorList>
    </citation>
    <scope>NUCLEOTIDE SEQUENCE [LARGE SCALE GENOMIC DNA]</scope>
    <source>
        <strain evidence="4 5">JCM 31225</strain>
    </source>
</reference>
<dbReference type="Pfam" id="PF17127">
    <property type="entry name" value="DUF5106"/>
    <property type="match status" value="1"/>
</dbReference>
<evidence type="ECO:0000256" key="1">
    <source>
        <dbReference type="SAM" id="SignalP"/>
    </source>
</evidence>
<dbReference type="InterPro" id="IPR000866">
    <property type="entry name" value="AhpC/TSA"/>
</dbReference>
<feature type="chain" id="PRO_5026993827" evidence="1">
    <location>
        <begin position="27"/>
        <end position="313"/>
    </location>
</feature>
<dbReference type="OrthoDB" id="9805634at2"/>
<proteinExistence type="predicted"/>
<evidence type="ECO:0000259" key="3">
    <source>
        <dbReference type="Pfam" id="PF17127"/>
    </source>
</evidence>
<dbReference type="AlphaFoldDB" id="A0A6N8KV52"/>
<dbReference type="InterPro" id="IPR036249">
    <property type="entry name" value="Thioredoxin-like_sf"/>
</dbReference>
<dbReference type="SUPFAM" id="SSF52833">
    <property type="entry name" value="Thioredoxin-like"/>
    <property type="match status" value="1"/>
</dbReference>
<dbReference type="InterPro" id="IPR033395">
    <property type="entry name" value="DUF5106"/>
</dbReference>
<feature type="domain" description="DUF5106" evidence="3">
    <location>
        <begin position="21"/>
        <end position="173"/>
    </location>
</feature>
<dbReference type="PROSITE" id="PS51257">
    <property type="entry name" value="PROKAR_LIPOPROTEIN"/>
    <property type="match status" value="1"/>
</dbReference>
<feature type="domain" description="Alkyl hydroperoxide reductase subunit C/ Thiol specific antioxidant" evidence="2">
    <location>
        <begin position="176"/>
        <end position="294"/>
    </location>
</feature>
<sequence length="313" mass="35335">MYANRIFLSSLFLCIVSLLLSCQSSTNLNSDKGNPSESGFHLPEAPAVLTDPQDKLNYVFEHYWDHFNFSDTSTQFNNGTAEQILVDYLAMFPQVSIDKLETGIPQFLDQAKIEPTGFAFFQQKLDSYLYDPNSPIRNDLYYEPVLTYFTSSDRVSAADKEKYKVLLDLVKRNKEGTRATDFSFLLGDGSTSSLYQTDAALLLLMFYEPGCSNCEETFAALKAHAGIQDLISHKHLQVLAVYPDGNMDIWKNYRNQVPANFINAIDEKQAVLSQGLYDLKASPTIYLLDKDKKVILKDTDLNGFGEYLSTVSF</sequence>
<keyword evidence="1" id="KW-0732">Signal</keyword>
<feature type="signal peptide" evidence="1">
    <location>
        <begin position="1"/>
        <end position="26"/>
    </location>
</feature>
<dbReference type="Proteomes" id="UP000435036">
    <property type="component" value="Unassembled WGS sequence"/>
</dbReference>
<accession>A0A6N8KV52</accession>
<dbReference type="RefSeq" id="WP_160367616.1">
    <property type="nucleotide sequence ID" value="NZ_WSQA01000002.1"/>
</dbReference>
<gene>
    <name evidence="4" type="ORF">GQF63_02920</name>
</gene>
<dbReference type="EMBL" id="WSQA01000002">
    <property type="protein sequence ID" value="MVZ60966.1"/>
    <property type="molecule type" value="Genomic_DNA"/>
</dbReference>
<keyword evidence="5" id="KW-1185">Reference proteome</keyword>